<gene>
    <name evidence="2" type="ORF">PHSY_005988</name>
</gene>
<dbReference type="AlphaFoldDB" id="R9PAN1"/>
<dbReference type="GO" id="GO:0016787">
    <property type="term" value="F:hydrolase activity"/>
    <property type="evidence" value="ECO:0007669"/>
    <property type="project" value="UniProtKB-KW"/>
</dbReference>
<evidence type="ECO:0000256" key="1">
    <source>
        <dbReference type="SAM" id="MobiDB-lite"/>
    </source>
</evidence>
<keyword evidence="3" id="KW-1185">Reference proteome</keyword>
<evidence type="ECO:0000313" key="3">
    <source>
        <dbReference type="Proteomes" id="UP000014071"/>
    </source>
</evidence>
<reference evidence="3" key="1">
    <citation type="journal article" date="2013" name="Genome Announc.">
        <title>Draft genome sequence of the basidiomycetous yeast-like fungus Pseudozyma hubeiensis SY62, which produces an abundant amount of the biosurfactant mannosylerythritol lipids.</title>
        <authorList>
            <person name="Konishi M."/>
            <person name="Hatada Y."/>
            <person name="Horiuchi J."/>
        </authorList>
    </citation>
    <scope>NUCLEOTIDE SEQUENCE [LARGE SCALE GENOMIC DNA]</scope>
    <source>
        <strain evidence="3">SY62</strain>
    </source>
</reference>
<dbReference type="Proteomes" id="UP000014071">
    <property type="component" value="Unassembled WGS sequence"/>
</dbReference>
<dbReference type="EMBL" id="DF238820">
    <property type="protein sequence ID" value="GAC98394.1"/>
    <property type="molecule type" value="Genomic_DNA"/>
</dbReference>
<feature type="compositionally biased region" description="Basic and acidic residues" evidence="1">
    <location>
        <begin position="1"/>
        <end position="10"/>
    </location>
</feature>
<name>R9PAN1_PSEHS</name>
<proteinExistence type="predicted"/>
<evidence type="ECO:0000313" key="2">
    <source>
        <dbReference type="EMBL" id="GAC98394.1"/>
    </source>
</evidence>
<dbReference type="RefSeq" id="XP_012191981.1">
    <property type="nucleotide sequence ID" value="XM_012336591.1"/>
</dbReference>
<sequence length="116" mass="11899">MKGVLSEREPFVVGRNPMGGDAVGDARQGEGTRRLASSARAALPKVNRNAAAVKSDNFFNSSGTAVLPRPARRIAFQSGGSAHATAAPLPDFNVSNATGFIALSVASSLLALSALY</sequence>
<dbReference type="HOGENOM" id="CLU_2097908_0_0_1"/>
<organism evidence="2 3">
    <name type="scientific">Pseudozyma hubeiensis (strain SY62)</name>
    <name type="common">Yeast</name>
    <dbReference type="NCBI Taxonomy" id="1305764"/>
    <lineage>
        <taxon>Eukaryota</taxon>
        <taxon>Fungi</taxon>
        <taxon>Dikarya</taxon>
        <taxon>Basidiomycota</taxon>
        <taxon>Ustilaginomycotina</taxon>
        <taxon>Ustilaginomycetes</taxon>
        <taxon>Ustilaginales</taxon>
        <taxon>Ustilaginaceae</taxon>
        <taxon>Pseudozyma</taxon>
    </lineage>
</organism>
<keyword evidence="2" id="KW-0378">Hydrolase</keyword>
<dbReference type="GeneID" id="24111260"/>
<feature type="region of interest" description="Disordered" evidence="1">
    <location>
        <begin position="1"/>
        <end position="29"/>
    </location>
</feature>
<protein>
    <submittedName>
        <fullName evidence="2">Ectonucleoside triphosphate diphosphohydrolase 1</fullName>
    </submittedName>
</protein>
<accession>R9PAN1</accession>